<evidence type="ECO:0000313" key="2">
    <source>
        <dbReference type="Proteomes" id="UP001466893"/>
    </source>
</evidence>
<reference evidence="1 2" key="1">
    <citation type="submission" date="2024-04" db="EMBL/GenBank/DDBJ databases">
        <title>Kosakonia calanthae sp. nov., a halophilic bacterium isolated from leaves of Calanthe tiplacata.</title>
        <authorList>
            <person name="Wu P."/>
        </authorList>
    </citation>
    <scope>NUCLEOTIDE SEQUENCE [LARGE SCALE GENOMIC DNA]</scope>
    <source>
        <strain evidence="1 2">BYX6</strain>
    </source>
</reference>
<proteinExistence type="predicted"/>
<name>A0ABZ3B601_9ENTR</name>
<keyword evidence="2" id="KW-1185">Reference proteome</keyword>
<dbReference type="NCBIfam" id="TIGR02498">
    <property type="entry name" value="type_III_ssaH"/>
    <property type="match status" value="1"/>
</dbReference>
<evidence type="ECO:0000313" key="1">
    <source>
        <dbReference type="EMBL" id="WZV98282.1"/>
    </source>
</evidence>
<dbReference type="Proteomes" id="UP001466893">
    <property type="component" value="Chromosome"/>
</dbReference>
<dbReference type="Pfam" id="PF06287">
    <property type="entry name" value="DUF1039"/>
    <property type="match status" value="1"/>
</dbReference>
<organism evidence="1 2">
    <name type="scientific">Kosakonia calanthes</name>
    <dbReference type="NCBI Taxonomy" id="3139408"/>
    <lineage>
        <taxon>Bacteria</taxon>
        <taxon>Pseudomonadati</taxon>
        <taxon>Pseudomonadota</taxon>
        <taxon>Gammaproteobacteria</taxon>
        <taxon>Enterobacterales</taxon>
        <taxon>Enterobacteriaceae</taxon>
        <taxon>Kosakonia</taxon>
    </lineage>
</organism>
<dbReference type="EMBL" id="CP151800">
    <property type="protein sequence ID" value="WZV98282.1"/>
    <property type="molecule type" value="Genomic_DNA"/>
</dbReference>
<gene>
    <name evidence="1" type="ORF">AAEY27_22160</name>
</gene>
<accession>A0ABZ3B601</accession>
<dbReference type="RefSeq" id="WP_342322894.1">
    <property type="nucleotide sequence ID" value="NZ_CP151800.1"/>
</dbReference>
<sequence length="96" mass="10573">MESLPKSDGLSDAERRLLLEVMFAGLNHNLRAQVQAMLPALPCIVPDQKLQALCLALLLAGLNEPRKAGQILERVDLPEAKALRPFFPYPRGGTQQ</sequence>
<protein>
    <submittedName>
        <fullName evidence="1">EscG/YscG/SsaH family type III secretion system needle protein co-chaperone</fullName>
    </submittedName>
</protein>
<dbReference type="InterPro" id="IPR010437">
    <property type="entry name" value="T3SS_SsaH/EsaH"/>
</dbReference>